<reference evidence="2" key="1">
    <citation type="submission" date="2021-05" db="EMBL/GenBank/DDBJ databases">
        <authorList>
            <person name="Alioto T."/>
            <person name="Alioto T."/>
            <person name="Gomez Garrido J."/>
        </authorList>
    </citation>
    <scope>NUCLEOTIDE SEQUENCE</scope>
</reference>
<evidence type="ECO:0000256" key="1">
    <source>
        <dbReference type="SAM" id="Phobius"/>
    </source>
</evidence>
<evidence type="ECO:0000313" key="2">
    <source>
        <dbReference type="EMBL" id="CAG6622696.1"/>
    </source>
</evidence>
<keyword evidence="1" id="KW-0812">Transmembrane</keyword>
<dbReference type="AlphaFoldDB" id="A0A8D8MG43"/>
<protein>
    <submittedName>
        <fullName evidence="2">Uncharacterized protein</fullName>
    </submittedName>
</protein>
<sequence length="189" mass="21565">MRMREKRKLFKMCSKEKYEVGRKGERKMEAVLVRMRGYDPGTLLTSYFTTIALFLSLLTCLVSCVVSVKPWWRWLPLPLVLSYYLVVIQCRQFSSPTVLPVTVLVIPLAVAETMRQPVRSMLITTQVSHRHLVKWGTTRVVVVIQMSLGRVVVVPERVVVVVLRPVVAGGRFPSRPGFARRRPRATSPS</sequence>
<feature type="transmembrane region" description="Helical" evidence="1">
    <location>
        <begin position="44"/>
        <end position="72"/>
    </location>
</feature>
<organism evidence="2">
    <name type="scientific">Cacopsylla melanoneura</name>
    <dbReference type="NCBI Taxonomy" id="428564"/>
    <lineage>
        <taxon>Eukaryota</taxon>
        <taxon>Metazoa</taxon>
        <taxon>Ecdysozoa</taxon>
        <taxon>Arthropoda</taxon>
        <taxon>Hexapoda</taxon>
        <taxon>Insecta</taxon>
        <taxon>Pterygota</taxon>
        <taxon>Neoptera</taxon>
        <taxon>Paraneoptera</taxon>
        <taxon>Hemiptera</taxon>
        <taxon>Sternorrhyncha</taxon>
        <taxon>Psylloidea</taxon>
        <taxon>Psyllidae</taxon>
        <taxon>Psyllinae</taxon>
        <taxon>Cacopsylla</taxon>
    </lineage>
</organism>
<dbReference type="EMBL" id="HBUF01053129">
    <property type="protein sequence ID" value="CAG6622696.1"/>
    <property type="molecule type" value="Transcribed_RNA"/>
</dbReference>
<accession>A0A8D8MG43</accession>
<keyword evidence="1" id="KW-1133">Transmembrane helix</keyword>
<keyword evidence="1" id="KW-0472">Membrane</keyword>
<name>A0A8D8MG43_9HEMI</name>
<proteinExistence type="predicted"/>